<evidence type="ECO:0000256" key="2">
    <source>
        <dbReference type="ARBA" id="ARBA00009928"/>
    </source>
</evidence>
<dbReference type="PRINTS" id="PR00092">
    <property type="entry name" value="TYROSINASE"/>
</dbReference>
<protein>
    <submittedName>
        <fullName evidence="7">Tyrosinase</fullName>
    </submittedName>
</protein>
<dbReference type="PANTHER" id="PTHR11474">
    <property type="entry name" value="TYROSINASE FAMILY MEMBER"/>
    <property type="match status" value="1"/>
</dbReference>
<dbReference type="EMBL" id="PYAX01000002">
    <property type="protein sequence ID" value="PSL57290.1"/>
    <property type="molecule type" value="Genomic_DNA"/>
</dbReference>
<reference evidence="7 8" key="1">
    <citation type="submission" date="2018-03" db="EMBL/GenBank/DDBJ databases">
        <title>Genomic Encyclopedia of Type Strains, Phase III (KMG-III): the genomes of soil and plant-associated and newly described type strains.</title>
        <authorList>
            <person name="Whitman W."/>
        </authorList>
    </citation>
    <scope>NUCLEOTIDE SEQUENCE [LARGE SCALE GENOMIC DNA]</scope>
    <source>
        <strain evidence="7 8">CGMCC 4.7097</strain>
    </source>
</reference>
<sequence>MGTRKSVAALTATEKANFVAALKALKAQTSGRNYDWFVRTHMDYFNNVNGHNYAHMSSSFLPWHRQYLLELENALKAHNSAVDLPYWNWTANRSTTGPPFTSDFMGGNGSGGNGPVTTGPFAGSTRWRINVSATSSTSLRRAMALRGSLPTTSDADSVMGVSTYDASPWGSSSSSGMRNRVEGGLAPNLHNRIHVWVGGHMAQIDSPNDPVFFLHHCNVDRLYHLWQTRWGFGADRYLPGGGVANVVDVNETLVPFGVTVASTLDHRGLYTYA</sequence>
<proteinExistence type="inferred from homology"/>
<evidence type="ECO:0000256" key="4">
    <source>
        <dbReference type="ARBA" id="ARBA00023008"/>
    </source>
</evidence>
<evidence type="ECO:0000313" key="7">
    <source>
        <dbReference type="EMBL" id="PSL57290.1"/>
    </source>
</evidence>
<dbReference type="AlphaFoldDB" id="A0A2P8IFR5"/>
<dbReference type="SUPFAM" id="SSF48056">
    <property type="entry name" value="Di-copper centre-containing domain"/>
    <property type="match status" value="1"/>
</dbReference>
<evidence type="ECO:0000313" key="8">
    <source>
        <dbReference type="Proteomes" id="UP000241118"/>
    </source>
</evidence>
<accession>A0A2P8IFR5</accession>
<dbReference type="InterPro" id="IPR002227">
    <property type="entry name" value="Tyrosinase_Cu-bd"/>
</dbReference>
<dbReference type="Gene3D" id="1.10.1280.10">
    <property type="entry name" value="Di-copper center containing domain from catechol oxidase"/>
    <property type="match status" value="1"/>
</dbReference>
<keyword evidence="4" id="KW-0186">Copper</keyword>
<dbReference type="PROSITE" id="PS00498">
    <property type="entry name" value="TYROSINASE_2"/>
    <property type="match status" value="1"/>
</dbReference>
<comment type="cofactor">
    <cofactor evidence="1">
        <name>Cu(2+)</name>
        <dbReference type="ChEBI" id="CHEBI:29036"/>
    </cofactor>
</comment>
<evidence type="ECO:0000259" key="5">
    <source>
        <dbReference type="PROSITE" id="PS00497"/>
    </source>
</evidence>
<evidence type="ECO:0000256" key="1">
    <source>
        <dbReference type="ARBA" id="ARBA00001973"/>
    </source>
</evidence>
<evidence type="ECO:0000259" key="6">
    <source>
        <dbReference type="PROSITE" id="PS00498"/>
    </source>
</evidence>
<comment type="similarity">
    <text evidence="2">Belongs to the tyrosinase family.</text>
</comment>
<dbReference type="InterPro" id="IPR050316">
    <property type="entry name" value="Tyrosinase/Hemocyanin"/>
</dbReference>
<dbReference type="PROSITE" id="PS00497">
    <property type="entry name" value="TYROSINASE_1"/>
    <property type="match status" value="1"/>
</dbReference>
<dbReference type="GO" id="GO:0046872">
    <property type="term" value="F:metal ion binding"/>
    <property type="evidence" value="ECO:0007669"/>
    <property type="project" value="UniProtKB-KW"/>
</dbReference>
<organism evidence="7 8">
    <name type="scientific">Saccharothrix carnea</name>
    <dbReference type="NCBI Taxonomy" id="1280637"/>
    <lineage>
        <taxon>Bacteria</taxon>
        <taxon>Bacillati</taxon>
        <taxon>Actinomycetota</taxon>
        <taxon>Actinomycetes</taxon>
        <taxon>Pseudonocardiales</taxon>
        <taxon>Pseudonocardiaceae</taxon>
        <taxon>Saccharothrix</taxon>
    </lineage>
</organism>
<dbReference type="PANTHER" id="PTHR11474:SF126">
    <property type="entry name" value="TYROSINASE-LIKE PROTEIN TYR-1-RELATED"/>
    <property type="match status" value="1"/>
</dbReference>
<name>A0A2P8IFR5_SACCR</name>
<evidence type="ECO:0000256" key="3">
    <source>
        <dbReference type="ARBA" id="ARBA00022723"/>
    </source>
</evidence>
<dbReference type="RefSeq" id="WP_106614257.1">
    <property type="nucleotide sequence ID" value="NZ_PYAX01000002.1"/>
</dbReference>
<dbReference type="OrthoDB" id="2874181at2"/>
<dbReference type="GO" id="GO:0016491">
    <property type="term" value="F:oxidoreductase activity"/>
    <property type="evidence" value="ECO:0007669"/>
    <property type="project" value="InterPro"/>
</dbReference>
<keyword evidence="3" id="KW-0479">Metal-binding</keyword>
<dbReference type="InterPro" id="IPR008922">
    <property type="entry name" value="Di-copper_centre_dom_sf"/>
</dbReference>
<keyword evidence="8" id="KW-1185">Reference proteome</keyword>
<feature type="domain" description="Tyrosinase copper-binding" evidence="5">
    <location>
        <begin position="55"/>
        <end position="72"/>
    </location>
</feature>
<dbReference type="Proteomes" id="UP000241118">
    <property type="component" value="Unassembled WGS sequence"/>
</dbReference>
<comment type="caution">
    <text evidence="7">The sequence shown here is derived from an EMBL/GenBank/DDBJ whole genome shotgun (WGS) entry which is preliminary data.</text>
</comment>
<dbReference type="Pfam" id="PF00264">
    <property type="entry name" value="Tyrosinase"/>
    <property type="match status" value="1"/>
</dbReference>
<feature type="domain" description="Tyrosinase copper-binding" evidence="6">
    <location>
        <begin position="209"/>
        <end position="220"/>
    </location>
</feature>
<gene>
    <name evidence="7" type="ORF">B0I31_102268</name>
</gene>